<dbReference type="Proteomes" id="UP001232245">
    <property type="component" value="Unassembled WGS sequence"/>
</dbReference>
<dbReference type="RefSeq" id="WP_095300081.1">
    <property type="nucleotide sequence ID" value="NZ_CADEPK010000335.1"/>
</dbReference>
<comment type="caution">
    <text evidence="1">The sequence shown here is derived from an EMBL/GenBank/DDBJ whole genome shotgun (WGS) entry which is preliminary data.</text>
</comment>
<name>A0ABT9Z592_9BACI</name>
<keyword evidence="2" id="KW-1185">Reference proteome</keyword>
<evidence type="ECO:0000313" key="1">
    <source>
        <dbReference type="EMBL" id="MDQ0227431.1"/>
    </source>
</evidence>
<proteinExistence type="predicted"/>
<dbReference type="EMBL" id="JAUSTZ010000009">
    <property type="protein sequence ID" value="MDQ0227431.1"/>
    <property type="molecule type" value="Genomic_DNA"/>
</dbReference>
<evidence type="ECO:0000313" key="2">
    <source>
        <dbReference type="Proteomes" id="UP001232245"/>
    </source>
</evidence>
<reference evidence="1 2" key="1">
    <citation type="submission" date="2023-07" db="EMBL/GenBank/DDBJ databases">
        <title>Genomic Encyclopedia of Type Strains, Phase IV (KMG-IV): sequencing the most valuable type-strain genomes for metagenomic binning, comparative biology and taxonomic classification.</title>
        <authorList>
            <person name="Goeker M."/>
        </authorList>
    </citation>
    <scope>NUCLEOTIDE SEQUENCE [LARGE SCALE GENOMIC DNA]</scope>
    <source>
        <strain evidence="1 2">DSM 17723</strain>
    </source>
</reference>
<sequence length="94" mass="10985">MNYSTVQQIMNSPDTNQAVKYIKKLWYAKEEGYLSFSNNYHCYKNEVMHLRAYAPDNWKLNIGDRSFSISKQIDNHGICKVTIFANGNISYTIH</sequence>
<protein>
    <submittedName>
        <fullName evidence="1">Uncharacterized protein</fullName>
    </submittedName>
</protein>
<gene>
    <name evidence="1" type="ORF">J2S02_003776</name>
</gene>
<accession>A0ABT9Z592</accession>
<organism evidence="1 2">
    <name type="scientific">Metabacillus niabensis</name>
    <dbReference type="NCBI Taxonomy" id="324854"/>
    <lineage>
        <taxon>Bacteria</taxon>
        <taxon>Bacillati</taxon>
        <taxon>Bacillota</taxon>
        <taxon>Bacilli</taxon>
        <taxon>Bacillales</taxon>
        <taxon>Bacillaceae</taxon>
        <taxon>Metabacillus</taxon>
    </lineage>
</organism>